<evidence type="ECO:0000259" key="1">
    <source>
        <dbReference type="Pfam" id="PF05239"/>
    </source>
</evidence>
<name>A0A810LAS3_9ACTN</name>
<accession>A0A810LAS3</accession>
<dbReference type="OrthoDB" id="3712018at2"/>
<protein>
    <submittedName>
        <fullName evidence="2">Photosystem reaction center subunit H</fullName>
    </submittedName>
</protein>
<dbReference type="InterPro" id="IPR011033">
    <property type="entry name" value="PRC_barrel-like_sf"/>
</dbReference>
<reference evidence="2" key="1">
    <citation type="submission" date="2020-08" db="EMBL/GenBank/DDBJ databases">
        <title>Whole genome shotgun sequence of Actinocatenispora sera NBRC 101916.</title>
        <authorList>
            <person name="Komaki H."/>
            <person name="Tamura T."/>
        </authorList>
    </citation>
    <scope>NUCLEOTIDE SEQUENCE</scope>
    <source>
        <strain evidence="2">NBRC 101916</strain>
    </source>
</reference>
<sequence>MIGIQDISQWKGAPVVGPAGGKIGTLESVYVDAASDEPMFAAVRLGMPGMRKIALVPLDGARVGRNDLQVPYDKGQIKNSPTLGVDEELPAEREPEIYAHYRLGYTPAPTSSGRRLARR</sequence>
<evidence type="ECO:0000313" key="3">
    <source>
        <dbReference type="Proteomes" id="UP000680750"/>
    </source>
</evidence>
<dbReference type="GO" id="GO:0030077">
    <property type="term" value="C:plasma membrane light-harvesting complex"/>
    <property type="evidence" value="ECO:0007669"/>
    <property type="project" value="InterPro"/>
</dbReference>
<organism evidence="2 3">
    <name type="scientific">Actinocatenispora sera</name>
    <dbReference type="NCBI Taxonomy" id="390989"/>
    <lineage>
        <taxon>Bacteria</taxon>
        <taxon>Bacillati</taxon>
        <taxon>Actinomycetota</taxon>
        <taxon>Actinomycetes</taxon>
        <taxon>Micromonosporales</taxon>
        <taxon>Micromonosporaceae</taxon>
        <taxon>Actinocatenispora</taxon>
    </lineage>
</organism>
<dbReference type="InterPro" id="IPR014747">
    <property type="entry name" value="Bac_photo_RC_H_C"/>
</dbReference>
<proteinExistence type="predicted"/>
<keyword evidence="3" id="KW-1185">Reference proteome</keyword>
<gene>
    <name evidence="2" type="ORF">Asera_54840</name>
</gene>
<feature type="domain" description="PRC-barrel" evidence="1">
    <location>
        <begin position="7"/>
        <end position="76"/>
    </location>
</feature>
<dbReference type="InterPro" id="IPR027275">
    <property type="entry name" value="PRC-brl_dom"/>
</dbReference>
<dbReference type="Pfam" id="PF05239">
    <property type="entry name" value="PRC"/>
    <property type="match status" value="1"/>
</dbReference>
<dbReference type="Proteomes" id="UP000680750">
    <property type="component" value="Chromosome"/>
</dbReference>
<dbReference type="KEGG" id="aser:Asera_54840"/>
<dbReference type="EMBL" id="AP023354">
    <property type="protein sequence ID" value="BCJ31376.1"/>
    <property type="molecule type" value="Genomic_DNA"/>
</dbReference>
<dbReference type="GO" id="GO:0019684">
    <property type="term" value="P:photosynthesis, light reaction"/>
    <property type="evidence" value="ECO:0007669"/>
    <property type="project" value="InterPro"/>
</dbReference>
<dbReference type="AlphaFoldDB" id="A0A810LAS3"/>
<evidence type="ECO:0000313" key="2">
    <source>
        <dbReference type="EMBL" id="BCJ31376.1"/>
    </source>
</evidence>
<dbReference type="SUPFAM" id="SSF50346">
    <property type="entry name" value="PRC-barrel domain"/>
    <property type="match status" value="1"/>
</dbReference>
<dbReference type="RefSeq" id="WP_030444328.1">
    <property type="nucleotide sequence ID" value="NZ_AP023354.1"/>
</dbReference>
<dbReference type="Gene3D" id="3.90.50.10">
    <property type="entry name" value="Photosynthetic Reaction Center, subunit H, domain 2"/>
    <property type="match status" value="1"/>
</dbReference>